<dbReference type="InterPro" id="IPR055370">
    <property type="entry name" value="Lsr2_DNA-bd"/>
</dbReference>
<organism evidence="3">
    <name type="scientific">Nakamurella sp. A5-74</name>
    <dbReference type="NCBI Taxonomy" id="3158264"/>
    <lineage>
        <taxon>Bacteria</taxon>
        <taxon>Bacillati</taxon>
        <taxon>Actinomycetota</taxon>
        <taxon>Actinomycetes</taxon>
        <taxon>Nakamurellales</taxon>
        <taxon>Nakamurellaceae</taxon>
        <taxon>Nakamurella</taxon>
    </lineage>
</organism>
<dbReference type="RefSeq" id="WP_353651341.1">
    <property type="nucleotide sequence ID" value="NZ_CP159218.1"/>
</dbReference>
<keyword evidence="1" id="KW-0238">DNA-binding</keyword>
<name>A0AAU8DTR4_9ACTN</name>
<dbReference type="InterPro" id="IPR036625">
    <property type="entry name" value="E3-bd_dom_sf"/>
</dbReference>
<evidence type="ECO:0000256" key="1">
    <source>
        <dbReference type="ARBA" id="ARBA00023125"/>
    </source>
</evidence>
<dbReference type="Gene3D" id="4.10.320.10">
    <property type="entry name" value="E3-binding domain"/>
    <property type="match status" value="1"/>
</dbReference>
<evidence type="ECO:0000259" key="2">
    <source>
        <dbReference type="Pfam" id="PF23359"/>
    </source>
</evidence>
<protein>
    <recommendedName>
        <fullName evidence="2">Lsr2 DNA-binding domain-containing protein</fullName>
    </recommendedName>
</protein>
<dbReference type="EMBL" id="CP159218">
    <property type="protein sequence ID" value="XCG65736.1"/>
    <property type="molecule type" value="Genomic_DNA"/>
</dbReference>
<dbReference type="AlphaFoldDB" id="A0AAU8DTR4"/>
<proteinExistence type="predicted"/>
<sequence length="32" mass="3522">MRAWAARIGVEVNLRGRIPAAVREAFEAEQPG</sequence>
<dbReference type="GO" id="GO:0016746">
    <property type="term" value="F:acyltransferase activity"/>
    <property type="evidence" value="ECO:0007669"/>
    <property type="project" value="InterPro"/>
</dbReference>
<dbReference type="GO" id="GO:0003677">
    <property type="term" value="F:DNA binding"/>
    <property type="evidence" value="ECO:0007669"/>
    <property type="project" value="UniProtKB-KW"/>
</dbReference>
<accession>A0AAU8DTR4</accession>
<dbReference type="Pfam" id="PF23359">
    <property type="entry name" value="Lsr2_DNA-bd"/>
    <property type="match status" value="1"/>
</dbReference>
<reference evidence="3" key="1">
    <citation type="submission" date="2024-05" db="EMBL/GenBank/DDBJ databases">
        <authorList>
            <person name="Cai S.Y."/>
            <person name="Jin L.M."/>
            <person name="Li H.R."/>
        </authorList>
    </citation>
    <scope>NUCLEOTIDE SEQUENCE</scope>
    <source>
        <strain evidence="3">A5-74</strain>
    </source>
</reference>
<feature type="domain" description="Lsr2 DNA-binding" evidence="2">
    <location>
        <begin position="2"/>
        <end position="28"/>
    </location>
</feature>
<gene>
    <name evidence="3" type="ORF">ABLG96_00985</name>
</gene>
<evidence type="ECO:0000313" key="3">
    <source>
        <dbReference type="EMBL" id="XCG65736.1"/>
    </source>
</evidence>